<evidence type="ECO:0000256" key="3">
    <source>
        <dbReference type="SAM" id="Phobius"/>
    </source>
</evidence>
<feature type="transmembrane region" description="Helical" evidence="3">
    <location>
        <begin position="427"/>
        <end position="445"/>
    </location>
</feature>
<dbReference type="Pfam" id="PF13424">
    <property type="entry name" value="TPR_12"/>
    <property type="match status" value="1"/>
</dbReference>
<keyword evidence="3" id="KW-1133">Transmembrane helix</keyword>
<evidence type="ECO:0000313" key="5">
    <source>
        <dbReference type="EMBL" id="MCG2431307.1"/>
    </source>
</evidence>
<dbReference type="GO" id="GO:0000155">
    <property type="term" value="F:phosphorelay sensor kinase activity"/>
    <property type="evidence" value="ECO:0007669"/>
    <property type="project" value="InterPro"/>
</dbReference>
<keyword evidence="3" id="KW-0472">Membrane</keyword>
<dbReference type="EMBL" id="JAIRBB010000007">
    <property type="protein sequence ID" value="MCG2431307.1"/>
    <property type="molecule type" value="Genomic_DNA"/>
</dbReference>
<feature type="repeat" description="TPR" evidence="1">
    <location>
        <begin position="100"/>
        <end position="133"/>
    </location>
</feature>
<comment type="caution">
    <text evidence="5">The sequence shown here is derived from an EMBL/GenBank/DDBJ whole genome shotgun (WGS) entry which is preliminary data.</text>
</comment>
<evidence type="ECO:0000259" key="4">
    <source>
        <dbReference type="Pfam" id="PF06580"/>
    </source>
</evidence>
<feature type="domain" description="Signal transduction histidine kinase internal region" evidence="4">
    <location>
        <begin position="479"/>
        <end position="558"/>
    </location>
</feature>
<evidence type="ECO:0000313" key="6">
    <source>
        <dbReference type="Proteomes" id="UP001139462"/>
    </source>
</evidence>
<organism evidence="5 6">
    <name type="scientific">Aequorivita xiaoshiensis</name>
    <dbReference type="NCBI Taxonomy" id="2874476"/>
    <lineage>
        <taxon>Bacteria</taxon>
        <taxon>Pseudomonadati</taxon>
        <taxon>Bacteroidota</taxon>
        <taxon>Flavobacteriia</taxon>
        <taxon>Flavobacteriales</taxon>
        <taxon>Flavobacteriaceae</taxon>
        <taxon>Aequorivita</taxon>
    </lineage>
</organism>
<dbReference type="SUPFAM" id="SSF55874">
    <property type="entry name" value="ATPase domain of HSP90 chaperone/DNA topoisomerase II/histidine kinase"/>
    <property type="match status" value="1"/>
</dbReference>
<dbReference type="Gene3D" id="3.30.565.10">
    <property type="entry name" value="Histidine kinase-like ATPase, C-terminal domain"/>
    <property type="match status" value="1"/>
</dbReference>
<dbReference type="RefSeq" id="WP_237608422.1">
    <property type="nucleotide sequence ID" value="NZ_JAIRBB010000007.1"/>
</dbReference>
<proteinExistence type="predicted"/>
<dbReference type="Gene3D" id="1.25.40.10">
    <property type="entry name" value="Tetratricopeptide repeat domain"/>
    <property type="match status" value="3"/>
</dbReference>
<dbReference type="PROSITE" id="PS50293">
    <property type="entry name" value="TPR_REGION"/>
    <property type="match status" value="1"/>
</dbReference>
<dbReference type="PANTHER" id="PTHR34220">
    <property type="entry name" value="SENSOR HISTIDINE KINASE YPDA"/>
    <property type="match status" value="1"/>
</dbReference>
<feature type="repeat" description="TPR" evidence="1">
    <location>
        <begin position="222"/>
        <end position="255"/>
    </location>
</feature>
<dbReference type="InterPro" id="IPR010559">
    <property type="entry name" value="Sig_transdc_His_kin_internal"/>
</dbReference>
<dbReference type="Proteomes" id="UP001139462">
    <property type="component" value="Unassembled WGS sequence"/>
</dbReference>
<keyword evidence="3" id="KW-0812">Transmembrane</keyword>
<dbReference type="SUPFAM" id="SSF48452">
    <property type="entry name" value="TPR-like"/>
    <property type="match status" value="2"/>
</dbReference>
<keyword evidence="6" id="KW-1185">Reference proteome</keyword>
<dbReference type="Pfam" id="PF06580">
    <property type="entry name" value="His_kinase"/>
    <property type="match status" value="1"/>
</dbReference>
<dbReference type="Pfam" id="PF13176">
    <property type="entry name" value="TPR_7"/>
    <property type="match status" value="1"/>
</dbReference>
<dbReference type="AlphaFoldDB" id="A0A9X1U6K2"/>
<accession>A0A9X1U6K2</accession>
<evidence type="ECO:0000256" key="1">
    <source>
        <dbReference type="PROSITE-ProRule" id="PRU00339"/>
    </source>
</evidence>
<name>A0A9X1U6K2_9FLAO</name>
<dbReference type="InterPro" id="IPR019734">
    <property type="entry name" value="TPR_rpt"/>
</dbReference>
<evidence type="ECO:0000256" key="2">
    <source>
        <dbReference type="SAM" id="Coils"/>
    </source>
</evidence>
<sequence>MKQNIFSPLLMVCNIKSITYSLLALVLLCTSNEIFGQSNSRIDSLKKAFENETNDSLKVLSEINLAKGIHKMQHDLESEYFHAKEAVDRALRINDTVLYARALDNLGLLYRYHQRYDQALSLHTRAFELIKDKDVDPIFKMIMGNNAGVAGRYNHKNDTAFLYYMQALKIAEDVGNLKNIAISTNGIGNTLSNIPGRENEALPYFERSLKAQQEIGNDLGVAMNYLSISDYYIVKGDFKTANEYLKKLLKLNQDRNDEFGIAITYEYMGISKLKEGKDLDKAVTYFQTSADGYKSLKNIHRQAEILTHLGNTYLKKGELNRAEDYYKESLQISKSLNALGMISTNVLKLSEVSEQKGDYKSALSNFKLSQVYKDSININEQNVKIEALTQEYNLEKKESHIQFLEKDKALQQVLLNTQKDELKRRQVITILLAVALGAILIIFLMQYRNYRIRKTANERLNQAEKEKMVTIYERNLAQAEILVTRLQINPHFIFNSLNAITYLIQSEQNCKAIEYLGIFSHYTRMVLETSKQQVISLQEELELAENYLKLEENRFSNDFKYVISGIENPDLEDVLIPPLLIQPFLENAIWHGLLASPRKKKLLSIHIEIDENQTQIIIDDNGAGRDNKNKINTIKSHNSMGMGIIKERIELYNKTNEGKINYKIIDKKDDEGKPLGTRIILELYNTMDYFRNHPSKMSVSHA</sequence>
<dbReference type="InterPro" id="IPR011990">
    <property type="entry name" value="TPR-like_helical_dom_sf"/>
</dbReference>
<dbReference type="GO" id="GO:0016020">
    <property type="term" value="C:membrane"/>
    <property type="evidence" value="ECO:0007669"/>
    <property type="project" value="InterPro"/>
</dbReference>
<keyword evidence="2" id="KW-0175">Coiled coil</keyword>
<dbReference type="PANTHER" id="PTHR34220:SF7">
    <property type="entry name" value="SENSOR HISTIDINE KINASE YPDA"/>
    <property type="match status" value="1"/>
</dbReference>
<gene>
    <name evidence="5" type="ORF">K8344_09260</name>
</gene>
<dbReference type="PROSITE" id="PS50005">
    <property type="entry name" value="TPR"/>
    <property type="match status" value="3"/>
</dbReference>
<keyword evidence="1" id="KW-0802">TPR repeat</keyword>
<dbReference type="SMART" id="SM00028">
    <property type="entry name" value="TPR"/>
    <property type="match status" value="2"/>
</dbReference>
<protein>
    <submittedName>
        <fullName evidence="5">Tetratricopeptide repeat protein</fullName>
    </submittedName>
</protein>
<feature type="repeat" description="TPR" evidence="1">
    <location>
        <begin position="303"/>
        <end position="336"/>
    </location>
</feature>
<dbReference type="InterPro" id="IPR050640">
    <property type="entry name" value="Bact_2-comp_sensor_kinase"/>
</dbReference>
<feature type="coiled-coil region" evidence="2">
    <location>
        <begin position="527"/>
        <end position="554"/>
    </location>
</feature>
<reference evidence="5" key="1">
    <citation type="submission" date="2021-09" db="EMBL/GenBank/DDBJ databases">
        <title>Genome of Aequorivita sp. strain F64183.</title>
        <authorList>
            <person name="Wang Y."/>
        </authorList>
    </citation>
    <scope>NUCLEOTIDE SEQUENCE</scope>
    <source>
        <strain evidence="5">F64183</strain>
    </source>
</reference>
<dbReference type="InterPro" id="IPR036890">
    <property type="entry name" value="HATPase_C_sf"/>
</dbReference>